<dbReference type="InterPro" id="IPR002641">
    <property type="entry name" value="PNPLA_dom"/>
</dbReference>
<dbReference type="SUPFAM" id="SSF52151">
    <property type="entry name" value="FabD/lysophospholipase-like"/>
    <property type="match status" value="1"/>
</dbReference>
<feature type="domain" description="PNPLA" evidence="2">
    <location>
        <begin position="56"/>
        <end position="246"/>
    </location>
</feature>
<dbReference type="Proteomes" id="UP000065641">
    <property type="component" value="Chromosome"/>
</dbReference>
<protein>
    <submittedName>
        <fullName evidence="3">Alpha/beta hydrolase</fullName>
    </submittedName>
</protein>
<dbReference type="RefSeq" id="WP_058020997.1">
    <property type="nucleotide sequence ID" value="NZ_CP013189.1"/>
</dbReference>
<proteinExistence type="predicted"/>
<name>A0A0S2KBH7_9GAMM</name>
<dbReference type="Pfam" id="PF01734">
    <property type="entry name" value="Patatin"/>
    <property type="match status" value="1"/>
</dbReference>
<dbReference type="EMBL" id="CP013189">
    <property type="protein sequence ID" value="ALO45460.1"/>
    <property type="molecule type" value="Genomic_DNA"/>
</dbReference>
<dbReference type="STRING" id="1249552.PS2015_784"/>
<evidence type="ECO:0000313" key="3">
    <source>
        <dbReference type="EMBL" id="ALO45460.1"/>
    </source>
</evidence>
<sequence length="366" mass="41240">MADLRLFAGPEARRRIAAHGLRGQDFSWLAGASGGPKWFVLYGLDRYLAGQFFADRQVPLRMVGSSAGAWRLACYACPSPLKALQTLAERYSGQTYSSKPDRHEISREARAMLAAVIESGQGDEAATFIAHNDAYRLYVIADRARHILKKENKALLNTGLAAAALSNMISRRAINWHFQRHVFHNAFDDGARELPLFDLSTRYIPLHQKNVHKALMASGSIPQIMEAVTDVSGAGRSVFRDGGITDYHLDLPYNQLGGLVLYPHFYASVTPGWFDKFVPWRHARREHFDNVLLVTPGKEFVQRLPYGKIPDRNDFGRMSESQRLAYWRAVLVESERLGNYFSELVDMGTDVASVIEPFAIMREKHV</sequence>
<dbReference type="KEGG" id="pspi:PS2015_784"/>
<evidence type="ECO:0000259" key="2">
    <source>
        <dbReference type="Pfam" id="PF01734"/>
    </source>
</evidence>
<organism evidence="3 4">
    <name type="scientific">Pseudohongiella spirulinae</name>
    <dbReference type="NCBI Taxonomy" id="1249552"/>
    <lineage>
        <taxon>Bacteria</taxon>
        <taxon>Pseudomonadati</taxon>
        <taxon>Pseudomonadota</taxon>
        <taxon>Gammaproteobacteria</taxon>
        <taxon>Pseudomonadales</taxon>
        <taxon>Pseudohongiellaceae</taxon>
        <taxon>Pseudohongiella</taxon>
    </lineage>
</organism>
<dbReference type="GO" id="GO:0016787">
    <property type="term" value="F:hydrolase activity"/>
    <property type="evidence" value="ECO:0007669"/>
    <property type="project" value="UniProtKB-KW"/>
</dbReference>
<keyword evidence="1" id="KW-0443">Lipid metabolism</keyword>
<dbReference type="AlphaFoldDB" id="A0A0S2KBH7"/>
<dbReference type="OrthoDB" id="8586159at2"/>
<gene>
    <name evidence="3" type="ORF">PS2015_784</name>
</gene>
<dbReference type="PATRIC" id="fig|1249552.3.peg.789"/>
<evidence type="ECO:0000256" key="1">
    <source>
        <dbReference type="ARBA" id="ARBA00023098"/>
    </source>
</evidence>
<dbReference type="GO" id="GO:0006629">
    <property type="term" value="P:lipid metabolic process"/>
    <property type="evidence" value="ECO:0007669"/>
    <property type="project" value="UniProtKB-KW"/>
</dbReference>
<keyword evidence="3" id="KW-0378">Hydrolase</keyword>
<accession>A0A0S2KBH7</accession>
<evidence type="ECO:0000313" key="4">
    <source>
        <dbReference type="Proteomes" id="UP000065641"/>
    </source>
</evidence>
<dbReference type="InterPro" id="IPR016035">
    <property type="entry name" value="Acyl_Trfase/lysoPLipase"/>
</dbReference>
<reference evidence="3 4" key="1">
    <citation type="submission" date="2015-11" db="EMBL/GenBank/DDBJ databases">
        <authorList>
            <person name="Zhang Y."/>
            <person name="Guo Z."/>
        </authorList>
    </citation>
    <scope>NUCLEOTIDE SEQUENCE [LARGE SCALE GENOMIC DNA]</scope>
    <source>
        <strain evidence="3 4">KCTC 32221</strain>
    </source>
</reference>
<keyword evidence="4" id="KW-1185">Reference proteome</keyword>